<keyword evidence="1" id="KW-0051">Antiviral defense</keyword>
<sequence>MKTIEATFRVVTPMFLGGEKHEASSIRPPSIKGALRFWWRALNWQKALAKNGNDKNKALKWLHEEEARLFGAAAEEGAGGQGVFLLKVSSSNMQTIKKGDEIKSSGTQYMLGQGLWHYRDKLTREALSEGQFFDVAIAFHPKNTHLEDIDTLWDVMSLFGLLGGLGSRARKGFGSVALEKMVLKDSSKEERIFVAPKNNHDYVAMLKKVIGDVSSVSLPPYSAFSSVTDVRIIAEANEPLRVVEKVGSELQLYRSYGKNGKVNGRNAEQNFKDDHDNVLRMNFKDNKPPRRVVFGLPHNYLFSSSSAKNMEINPFTGKSELRRTSPLCLHVHPLEGKYIGVHVLFEADFLPSEAKIKVKEKYGSEKIISSEVDFGVIQTYLDRYKTATRILP</sequence>
<dbReference type="NCBIfam" id="TIGR01894">
    <property type="entry name" value="cas_TM1795_cmr1"/>
    <property type="match status" value="1"/>
</dbReference>
<dbReference type="RefSeq" id="WP_205459945.1">
    <property type="nucleotide sequence ID" value="NZ_JAFHKK010000035.1"/>
</dbReference>
<dbReference type="Proteomes" id="UP000703590">
    <property type="component" value="Unassembled WGS sequence"/>
</dbReference>
<reference evidence="3 4" key="1">
    <citation type="submission" date="2021-02" db="EMBL/GenBank/DDBJ databases">
        <title>Sulfurospirillum tamanensis sp. nov.</title>
        <authorList>
            <person name="Frolova A."/>
            <person name="Merkel A."/>
            <person name="Slobodkin A."/>
        </authorList>
    </citation>
    <scope>NUCLEOTIDE SEQUENCE [LARGE SCALE GENOMIC DNA]</scope>
    <source>
        <strain evidence="3 4">T05b</strain>
    </source>
</reference>
<proteinExistence type="predicted"/>
<feature type="domain" description="CRISPR type III-associated protein" evidence="2">
    <location>
        <begin position="7"/>
        <end position="176"/>
    </location>
</feature>
<evidence type="ECO:0000259" key="2">
    <source>
        <dbReference type="Pfam" id="PF03787"/>
    </source>
</evidence>
<gene>
    <name evidence="3" type="primary">cmr1</name>
    <name evidence="3" type="ORF">JWV37_11375</name>
</gene>
<evidence type="ECO:0000313" key="4">
    <source>
        <dbReference type="Proteomes" id="UP000703590"/>
    </source>
</evidence>
<dbReference type="InterPro" id="IPR007522">
    <property type="entry name" value="CRISPR-assoc_prot_TM1795"/>
</dbReference>
<name>A0ABS2WUX6_9BACT</name>
<protein>
    <submittedName>
        <fullName evidence="3">Type III-B CRISPR module RAMP protein Cmr1</fullName>
    </submittedName>
</protein>
<accession>A0ABS2WUX6</accession>
<evidence type="ECO:0000313" key="3">
    <source>
        <dbReference type="EMBL" id="MBN2965383.1"/>
    </source>
</evidence>
<evidence type="ECO:0000256" key="1">
    <source>
        <dbReference type="ARBA" id="ARBA00023118"/>
    </source>
</evidence>
<comment type="caution">
    <text evidence="3">The sequence shown here is derived from an EMBL/GenBank/DDBJ whole genome shotgun (WGS) entry which is preliminary data.</text>
</comment>
<reference evidence="4" key="2">
    <citation type="submission" date="2021-02" db="EMBL/GenBank/DDBJ databases">
        <title>Sulfurospirillum tamanensis sp. nov.</title>
        <authorList>
            <person name="Merkel A.Y."/>
        </authorList>
    </citation>
    <scope>NUCLEOTIDE SEQUENCE [LARGE SCALE GENOMIC DNA]</scope>
    <source>
        <strain evidence="4">T05b</strain>
    </source>
</reference>
<keyword evidence="4" id="KW-1185">Reference proteome</keyword>
<organism evidence="3 4">
    <name type="scientific">Sulfurospirillum tamanense</name>
    <dbReference type="NCBI Taxonomy" id="2813362"/>
    <lineage>
        <taxon>Bacteria</taxon>
        <taxon>Pseudomonadati</taxon>
        <taxon>Campylobacterota</taxon>
        <taxon>Epsilonproteobacteria</taxon>
        <taxon>Campylobacterales</taxon>
        <taxon>Sulfurospirillaceae</taxon>
        <taxon>Sulfurospirillum</taxon>
    </lineage>
</organism>
<dbReference type="Pfam" id="PF03787">
    <property type="entry name" value="RAMPs"/>
    <property type="match status" value="1"/>
</dbReference>
<dbReference type="EMBL" id="JAFHKK010000035">
    <property type="protein sequence ID" value="MBN2965383.1"/>
    <property type="molecule type" value="Genomic_DNA"/>
</dbReference>
<dbReference type="InterPro" id="IPR005537">
    <property type="entry name" value="RAMP_III_fam"/>
</dbReference>
<reference evidence="3 4" key="3">
    <citation type="submission" date="2021-02" db="EMBL/GenBank/DDBJ databases">
        <authorList>
            <person name="Merkel A.Y."/>
        </authorList>
    </citation>
    <scope>NUCLEOTIDE SEQUENCE [LARGE SCALE GENOMIC DNA]</scope>
    <source>
        <strain evidence="3 4">T05b</strain>
    </source>
</reference>